<proteinExistence type="predicted"/>
<feature type="transmembrane region" description="Helical" evidence="1">
    <location>
        <begin position="64"/>
        <end position="85"/>
    </location>
</feature>
<dbReference type="STRING" id="661399.AQJ67_41475"/>
<sequence>MLMREWRRGSGLPRWWSERRTVRLLRGLGIVCAAYAMAVTPVLLAEDEKKPSAPWLPTNGGQAGFLLVMAAVFVVAGGLGVILGLRDRKKRTGQPIFRSPPWPSPRSSYQLGVKWTVTGWRVWTFGVLLYAPCVPWIWLNFTKEEGEPIWGGLPFWNEASLVDIWMMLHAIFFSSYCFVLKGREVRRGKEQIRVADEYLAIREMRLHAEVDAMCEKFLQQQQEWKAQKTAELYEQILDQQARGLLPCPNCDEHRKSA</sequence>
<dbReference type="EMBL" id="LMWY01000063">
    <property type="protein sequence ID" value="KUN91904.1"/>
    <property type="molecule type" value="Genomic_DNA"/>
</dbReference>
<dbReference type="Proteomes" id="UP000053429">
    <property type="component" value="Unassembled WGS sequence"/>
</dbReference>
<feature type="transmembrane region" description="Helical" evidence="1">
    <location>
        <begin position="24"/>
        <end position="44"/>
    </location>
</feature>
<keyword evidence="1" id="KW-1133">Transmembrane helix</keyword>
<accession>A0A124I639</accession>
<protein>
    <submittedName>
        <fullName evidence="2">Uncharacterized protein</fullName>
    </submittedName>
</protein>
<keyword evidence="3" id="KW-1185">Reference proteome</keyword>
<gene>
    <name evidence="2" type="ORF">AQJ67_41475</name>
</gene>
<dbReference type="AlphaFoldDB" id="A0A124I639"/>
<keyword evidence="1" id="KW-0472">Membrane</keyword>
<feature type="transmembrane region" description="Helical" evidence="1">
    <location>
        <begin position="159"/>
        <end position="179"/>
    </location>
</feature>
<name>A0A124I639_9ACTN</name>
<evidence type="ECO:0000313" key="2">
    <source>
        <dbReference type="EMBL" id="KUN91904.1"/>
    </source>
</evidence>
<evidence type="ECO:0000256" key="1">
    <source>
        <dbReference type="SAM" id="Phobius"/>
    </source>
</evidence>
<keyword evidence="1" id="KW-0812">Transmembrane</keyword>
<organism evidence="2 3">
    <name type="scientific">Streptomyces caeruleatus</name>
    <dbReference type="NCBI Taxonomy" id="661399"/>
    <lineage>
        <taxon>Bacteria</taxon>
        <taxon>Bacillati</taxon>
        <taxon>Actinomycetota</taxon>
        <taxon>Actinomycetes</taxon>
        <taxon>Kitasatosporales</taxon>
        <taxon>Streptomycetaceae</taxon>
        <taxon>Streptomyces</taxon>
    </lineage>
</organism>
<feature type="transmembrane region" description="Helical" evidence="1">
    <location>
        <begin position="120"/>
        <end position="139"/>
    </location>
</feature>
<reference evidence="2 3" key="1">
    <citation type="submission" date="2015-10" db="EMBL/GenBank/DDBJ databases">
        <title>Draft genome sequence of Streptomyces caeruleatus NRRL B-24802, type strain for the species Streptomyces caeruleatus.</title>
        <authorList>
            <person name="Ruckert C."/>
            <person name="Winkler A."/>
            <person name="Kalinowski J."/>
            <person name="Kampfer P."/>
            <person name="Glaeser S."/>
        </authorList>
    </citation>
    <scope>NUCLEOTIDE SEQUENCE [LARGE SCALE GENOMIC DNA]</scope>
    <source>
        <strain evidence="2 3">NRRL B-24802</strain>
    </source>
</reference>
<evidence type="ECO:0000313" key="3">
    <source>
        <dbReference type="Proteomes" id="UP000053429"/>
    </source>
</evidence>
<comment type="caution">
    <text evidence="2">The sequence shown here is derived from an EMBL/GenBank/DDBJ whole genome shotgun (WGS) entry which is preliminary data.</text>
</comment>